<dbReference type="Proteomes" id="UP001296993">
    <property type="component" value="Unassembled WGS sequence"/>
</dbReference>
<dbReference type="Pfam" id="PF13977">
    <property type="entry name" value="TetR_C_6"/>
    <property type="match status" value="1"/>
</dbReference>
<dbReference type="InterPro" id="IPR050109">
    <property type="entry name" value="HTH-type_TetR-like_transc_reg"/>
</dbReference>
<dbReference type="InterPro" id="IPR039538">
    <property type="entry name" value="BetI_C"/>
</dbReference>
<dbReference type="PANTHER" id="PTHR30055">
    <property type="entry name" value="HTH-TYPE TRANSCRIPTIONAL REGULATOR RUTR"/>
    <property type="match status" value="1"/>
</dbReference>
<dbReference type="Pfam" id="PF00440">
    <property type="entry name" value="TetR_N"/>
    <property type="match status" value="1"/>
</dbReference>
<keyword evidence="3 5" id="KW-0238">DNA-binding</keyword>
<gene>
    <name evidence="8" type="ORF">JOF47_003291</name>
</gene>
<comment type="caution">
    <text evidence="8">The sequence shown here is derived from an EMBL/GenBank/DDBJ whole genome shotgun (WGS) entry which is preliminary data.</text>
</comment>
<feature type="domain" description="HTH tetR-type" evidence="7">
    <location>
        <begin position="8"/>
        <end position="68"/>
    </location>
</feature>
<dbReference type="SUPFAM" id="SSF46689">
    <property type="entry name" value="Homeodomain-like"/>
    <property type="match status" value="1"/>
</dbReference>
<keyword evidence="2" id="KW-0805">Transcription regulation</keyword>
<reference evidence="8 9" key="1">
    <citation type="submission" date="2021-03" db="EMBL/GenBank/DDBJ databases">
        <title>Sequencing the genomes of 1000 actinobacteria strains.</title>
        <authorList>
            <person name="Klenk H.-P."/>
        </authorList>
    </citation>
    <scope>NUCLEOTIDE SEQUENCE [LARGE SCALE GENOMIC DNA]</scope>
    <source>
        <strain evidence="8 9">DSM 15797</strain>
    </source>
</reference>
<dbReference type="InterPro" id="IPR036271">
    <property type="entry name" value="Tet_transcr_reg_TetR-rel_C_sf"/>
</dbReference>
<proteinExistence type="predicted"/>
<dbReference type="InterPro" id="IPR009057">
    <property type="entry name" value="Homeodomain-like_sf"/>
</dbReference>
<evidence type="ECO:0000256" key="2">
    <source>
        <dbReference type="ARBA" id="ARBA00023015"/>
    </source>
</evidence>
<keyword evidence="4" id="KW-0804">Transcription</keyword>
<protein>
    <submittedName>
        <fullName evidence="8">AcrR family transcriptional regulator</fullName>
    </submittedName>
</protein>
<feature type="DNA-binding region" description="H-T-H motif" evidence="5">
    <location>
        <begin position="31"/>
        <end position="50"/>
    </location>
</feature>
<keyword evidence="1" id="KW-0678">Repressor</keyword>
<dbReference type="RefSeq" id="WP_210000287.1">
    <property type="nucleotide sequence ID" value="NZ_BAAAJY010000001.1"/>
</dbReference>
<sequence length="224" mass="23909">MGRPNRQTERRAEILAAAKSVAVRDGAAGTTLRAIAAQAGMEPPAVLYYFGGLAEIFRELVFASSDAFIERIEAAVDRAETPEARLRAAIVAGTTGGLDSNDSRILYEFWPTGLRDAGMNDADRVLDQREVAIYGHIIRDGTASGAFRPVLDADALAWTLVALEDGLVMEILTGAKAPQEVISLICSVAEHLVGAKLEHGEHGHIRSARTHQENTAAAGEAPRP</sequence>
<dbReference type="InterPro" id="IPR001647">
    <property type="entry name" value="HTH_TetR"/>
</dbReference>
<evidence type="ECO:0000313" key="9">
    <source>
        <dbReference type="Proteomes" id="UP001296993"/>
    </source>
</evidence>
<evidence type="ECO:0000256" key="5">
    <source>
        <dbReference type="PROSITE-ProRule" id="PRU00335"/>
    </source>
</evidence>
<evidence type="ECO:0000259" key="7">
    <source>
        <dbReference type="PROSITE" id="PS50977"/>
    </source>
</evidence>
<dbReference type="SUPFAM" id="SSF48498">
    <property type="entry name" value="Tetracyclin repressor-like, C-terminal domain"/>
    <property type="match status" value="1"/>
</dbReference>
<evidence type="ECO:0000256" key="3">
    <source>
        <dbReference type="ARBA" id="ARBA00023125"/>
    </source>
</evidence>
<feature type="region of interest" description="Disordered" evidence="6">
    <location>
        <begin position="201"/>
        <end position="224"/>
    </location>
</feature>
<dbReference type="PANTHER" id="PTHR30055:SF234">
    <property type="entry name" value="HTH-TYPE TRANSCRIPTIONAL REGULATOR BETI"/>
    <property type="match status" value="1"/>
</dbReference>
<name>A0ABS4XH34_9MICC</name>
<organism evidence="8 9">
    <name type="scientific">Paeniglutamicibacter kerguelensis</name>
    <dbReference type="NCBI Taxonomy" id="254788"/>
    <lineage>
        <taxon>Bacteria</taxon>
        <taxon>Bacillati</taxon>
        <taxon>Actinomycetota</taxon>
        <taxon>Actinomycetes</taxon>
        <taxon>Micrococcales</taxon>
        <taxon>Micrococcaceae</taxon>
        <taxon>Paeniglutamicibacter</taxon>
    </lineage>
</organism>
<evidence type="ECO:0000256" key="1">
    <source>
        <dbReference type="ARBA" id="ARBA00022491"/>
    </source>
</evidence>
<keyword evidence="9" id="KW-1185">Reference proteome</keyword>
<accession>A0ABS4XH34</accession>
<dbReference type="EMBL" id="JAGIOF010000001">
    <property type="protein sequence ID" value="MBP2387780.1"/>
    <property type="molecule type" value="Genomic_DNA"/>
</dbReference>
<evidence type="ECO:0000256" key="6">
    <source>
        <dbReference type="SAM" id="MobiDB-lite"/>
    </source>
</evidence>
<dbReference type="PROSITE" id="PS50977">
    <property type="entry name" value="HTH_TETR_2"/>
    <property type="match status" value="1"/>
</dbReference>
<evidence type="ECO:0000256" key="4">
    <source>
        <dbReference type="ARBA" id="ARBA00023163"/>
    </source>
</evidence>
<evidence type="ECO:0000313" key="8">
    <source>
        <dbReference type="EMBL" id="MBP2387780.1"/>
    </source>
</evidence>
<dbReference type="Gene3D" id="1.10.357.10">
    <property type="entry name" value="Tetracycline Repressor, domain 2"/>
    <property type="match status" value="1"/>
</dbReference>